<dbReference type="InterPro" id="IPR001789">
    <property type="entry name" value="Sig_transdc_resp-reg_receiver"/>
</dbReference>
<dbReference type="GO" id="GO:0000160">
    <property type="term" value="P:phosphorelay signal transduction system"/>
    <property type="evidence" value="ECO:0007669"/>
    <property type="project" value="InterPro"/>
</dbReference>
<organism evidence="7 8">
    <name type="scientific">Ciceribacter ferrooxidans</name>
    <dbReference type="NCBI Taxonomy" id="2509717"/>
    <lineage>
        <taxon>Bacteria</taxon>
        <taxon>Pseudomonadati</taxon>
        <taxon>Pseudomonadota</taxon>
        <taxon>Alphaproteobacteria</taxon>
        <taxon>Hyphomicrobiales</taxon>
        <taxon>Rhizobiaceae</taxon>
        <taxon>Ciceribacter</taxon>
    </lineage>
</organism>
<evidence type="ECO:0000256" key="3">
    <source>
        <dbReference type="ARBA" id="ARBA00023163"/>
    </source>
</evidence>
<dbReference type="Pfam" id="PF00072">
    <property type="entry name" value="Response_reg"/>
    <property type="match status" value="1"/>
</dbReference>
<dbReference type="CDD" id="cd06170">
    <property type="entry name" value="LuxR_C_like"/>
    <property type="match status" value="1"/>
</dbReference>
<dbReference type="SUPFAM" id="SSF52172">
    <property type="entry name" value="CheY-like"/>
    <property type="match status" value="1"/>
</dbReference>
<keyword evidence="3" id="KW-0804">Transcription</keyword>
<evidence type="ECO:0000256" key="4">
    <source>
        <dbReference type="PROSITE-ProRule" id="PRU00169"/>
    </source>
</evidence>
<evidence type="ECO:0000259" key="5">
    <source>
        <dbReference type="PROSITE" id="PS50043"/>
    </source>
</evidence>
<name>A0A4Q2SW06_9HYPH</name>
<dbReference type="Gene3D" id="3.40.50.2300">
    <property type="match status" value="1"/>
</dbReference>
<dbReference type="CDD" id="cd17537">
    <property type="entry name" value="REC_FixJ"/>
    <property type="match status" value="1"/>
</dbReference>
<sequence length="211" mass="23000">MISAKPFLKDAAVYLVDDDPAIRDSLAFLLMSRHMRAIPFESGEALLAALPLEPFSCIILDMRMGGLSGLETFNRLKAAGSEAPVVFLTGHGDVPVAVEALKTGAADFIEKPFNDNQLVNTVIACLEKRFGKMSESRQRAIIEQQLQQLSSREVDVLKLLMAGMLNKQIADALSISMRTVEVHRARILAKMQARNAVELAANLASHGIELA</sequence>
<keyword evidence="1" id="KW-0805">Transcription regulation</keyword>
<evidence type="ECO:0000256" key="1">
    <source>
        <dbReference type="ARBA" id="ARBA00023015"/>
    </source>
</evidence>
<keyword evidence="8" id="KW-1185">Reference proteome</keyword>
<keyword evidence="2" id="KW-0238">DNA-binding</keyword>
<dbReference type="AlphaFoldDB" id="A0A4Q2SW06"/>
<gene>
    <name evidence="7" type="ORF">EUU22_19820</name>
</gene>
<dbReference type="SMART" id="SM00448">
    <property type="entry name" value="REC"/>
    <property type="match status" value="1"/>
</dbReference>
<dbReference type="EMBL" id="SDVB01000253">
    <property type="protein sequence ID" value="RYC10306.1"/>
    <property type="molecule type" value="Genomic_DNA"/>
</dbReference>
<dbReference type="Proteomes" id="UP000291088">
    <property type="component" value="Unassembled WGS sequence"/>
</dbReference>
<protein>
    <submittedName>
        <fullName evidence="7">Response regulator transcription factor</fullName>
    </submittedName>
</protein>
<feature type="domain" description="Response regulatory" evidence="6">
    <location>
        <begin position="12"/>
        <end position="126"/>
    </location>
</feature>
<dbReference type="RefSeq" id="WP_129333694.1">
    <property type="nucleotide sequence ID" value="NZ_SDVB01000253.1"/>
</dbReference>
<dbReference type="InterPro" id="IPR036388">
    <property type="entry name" value="WH-like_DNA-bd_sf"/>
</dbReference>
<dbReference type="InterPro" id="IPR011006">
    <property type="entry name" value="CheY-like_superfamily"/>
</dbReference>
<dbReference type="SMART" id="SM00421">
    <property type="entry name" value="HTH_LUXR"/>
    <property type="match status" value="1"/>
</dbReference>
<comment type="caution">
    <text evidence="7">The sequence shown here is derived from an EMBL/GenBank/DDBJ whole genome shotgun (WGS) entry which is preliminary data.</text>
</comment>
<dbReference type="PRINTS" id="PR00038">
    <property type="entry name" value="HTHLUXR"/>
</dbReference>
<dbReference type="PANTHER" id="PTHR44688">
    <property type="entry name" value="DNA-BINDING TRANSCRIPTIONAL ACTIVATOR DEVR_DOSR"/>
    <property type="match status" value="1"/>
</dbReference>
<dbReference type="Gene3D" id="1.10.10.10">
    <property type="entry name" value="Winged helix-like DNA-binding domain superfamily/Winged helix DNA-binding domain"/>
    <property type="match status" value="1"/>
</dbReference>
<proteinExistence type="predicted"/>
<feature type="domain" description="HTH luxR-type" evidence="5">
    <location>
        <begin position="142"/>
        <end position="207"/>
    </location>
</feature>
<dbReference type="PROSITE" id="PS50043">
    <property type="entry name" value="HTH_LUXR_2"/>
    <property type="match status" value="1"/>
</dbReference>
<dbReference type="PROSITE" id="PS00622">
    <property type="entry name" value="HTH_LUXR_1"/>
    <property type="match status" value="1"/>
</dbReference>
<dbReference type="SUPFAM" id="SSF46894">
    <property type="entry name" value="C-terminal effector domain of the bipartite response regulators"/>
    <property type="match status" value="1"/>
</dbReference>
<evidence type="ECO:0000313" key="8">
    <source>
        <dbReference type="Proteomes" id="UP000291088"/>
    </source>
</evidence>
<dbReference type="InterPro" id="IPR016032">
    <property type="entry name" value="Sig_transdc_resp-reg_C-effctor"/>
</dbReference>
<dbReference type="GO" id="GO:0003677">
    <property type="term" value="F:DNA binding"/>
    <property type="evidence" value="ECO:0007669"/>
    <property type="project" value="UniProtKB-KW"/>
</dbReference>
<feature type="modified residue" description="4-aspartylphosphate" evidence="4">
    <location>
        <position position="61"/>
    </location>
</feature>
<dbReference type="PROSITE" id="PS50110">
    <property type="entry name" value="RESPONSE_REGULATORY"/>
    <property type="match status" value="1"/>
</dbReference>
<dbReference type="InterPro" id="IPR000792">
    <property type="entry name" value="Tscrpt_reg_LuxR_C"/>
</dbReference>
<reference evidence="7 8" key="1">
    <citation type="submission" date="2019-01" db="EMBL/GenBank/DDBJ databases">
        <authorList>
            <person name="Deng T."/>
        </authorList>
    </citation>
    <scope>NUCLEOTIDE SEQUENCE [LARGE SCALE GENOMIC DNA]</scope>
    <source>
        <strain evidence="7 8">F8825</strain>
    </source>
</reference>
<dbReference type="GO" id="GO:0006355">
    <property type="term" value="P:regulation of DNA-templated transcription"/>
    <property type="evidence" value="ECO:0007669"/>
    <property type="project" value="InterPro"/>
</dbReference>
<evidence type="ECO:0000259" key="6">
    <source>
        <dbReference type="PROSITE" id="PS50110"/>
    </source>
</evidence>
<evidence type="ECO:0000256" key="2">
    <source>
        <dbReference type="ARBA" id="ARBA00023125"/>
    </source>
</evidence>
<accession>A0A4Q2SW06</accession>
<dbReference type="PANTHER" id="PTHR44688:SF16">
    <property type="entry name" value="DNA-BINDING TRANSCRIPTIONAL ACTIVATOR DEVR_DOSR"/>
    <property type="match status" value="1"/>
</dbReference>
<evidence type="ECO:0000313" key="7">
    <source>
        <dbReference type="EMBL" id="RYC10306.1"/>
    </source>
</evidence>
<dbReference type="Pfam" id="PF00196">
    <property type="entry name" value="GerE"/>
    <property type="match status" value="1"/>
</dbReference>
<dbReference type="OrthoDB" id="9782655at2"/>
<keyword evidence="4" id="KW-0597">Phosphoprotein</keyword>